<protein>
    <submittedName>
        <fullName evidence="1">Uncharacterized protein</fullName>
    </submittedName>
</protein>
<organism evidence="1 2">
    <name type="scientific">Nocardia pulmonis</name>
    <dbReference type="NCBI Taxonomy" id="2951408"/>
    <lineage>
        <taxon>Bacteria</taxon>
        <taxon>Bacillati</taxon>
        <taxon>Actinomycetota</taxon>
        <taxon>Actinomycetes</taxon>
        <taxon>Mycobacteriales</taxon>
        <taxon>Nocardiaceae</taxon>
        <taxon>Nocardia</taxon>
    </lineage>
</organism>
<reference evidence="1" key="1">
    <citation type="submission" date="2022-06" db="EMBL/GenBank/DDBJ databases">
        <title>Novel species in genus nocardia.</title>
        <authorList>
            <person name="Li F."/>
        </authorList>
    </citation>
    <scope>NUCLEOTIDE SEQUENCE</scope>
    <source>
        <strain evidence="1">CDC141</strain>
    </source>
</reference>
<proteinExistence type="predicted"/>
<sequence length="137" mass="15400">MSPRLFHGGVPDLRVGEVIEPGHGRRHHDGCPWCEARARGEAHLGMDGPSQHADRVYLTPNRLYAKHYASLWGRGDLYRVEPMGELARSTEDSVETFTAPAARVVAILDRAVLLTMSERRRLYREWEAADKRQGGAP</sequence>
<evidence type="ECO:0000313" key="1">
    <source>
        <dbReference type="EMBL" id="MCM6776250.1"/>
    </source>
</evidence>
<name>A0A9X2EB61_9NOCA</name>
<keyword evidence="2" id="KW-1185">Reference proteome</keyword>
<dbReference type="Proteomes" id="UP001139157">
    <property type="component" value="Unassembled WGS sequence"/>
</dbReference>
<dbReference type="EMBL" id="JAMRXG010000009">
    <property type="protein sequence ID" value="MCM6776250.1"/>
    <property type="molecule type" value="Genomic_DNA"/>
</dbReference>
<accession>A0A9X2EB61</accession>
<gene>
    <name evidence="1" type="ORF">NDR86_22450</name>
</gene>
<dbReference type="RefSeq" id="WP_251914549.1">
    <property type="nucleotide sequence ID" value="NZ_JAMRXG010000009.1"/>
</dbReference>
<evidence type="ECO:0000313" key="2">
    <source>
        <dbReference type="Proteomes" id="UP001139157"/>
    </source>
</evidence>
<comment type="caution">
    <text evidence="1">The sequence shown here is derived from an EMBL/GenBank/DDBJ whole genome shotgun (WGS) entry which is preliminary data.</text>
</comment>
<dbReference type="AlphaFoldDB" id="A0A9X2EB61"/>